<evidence type="ECO:0000256" key="3">
    <source>
        <dbReference type="ARBA" id="ARBA00022553"/>
    </source>
</evidence>
<dbReference type="SUPFAM" id="SSF56801">
    <property type="entry name" value="Acetyl-CoA synthetase-like"/>
    <property type="match status" value="5"/>
</dbReference>
<evidence type="ECO:0000313" key="6">
    <source>
        <dbReference type="EMBL" id="MDH6196198.1"/>
    </source>
</evidence>
<dbReference type="InterPro" id="IPR029063">
    <property type="entry name" value="SAM-dependent_MTases_sf"/>
</dbReference>
<dbReference type="Gene3D" id="1.10.1200.10">
    <property type="entry name" value="ACP-like"/>
    <property type="match status" value="5"/>
</dbReference>
<evidence type="ECO:0000256" key="4">
    <source>
        <dbReference type="ARBA" id="ARBA00022737"/>
    </source>
</evidence>
<dbReference type="Gene3D" id="3.40.50.12780">
    <property type="entry name" value="N-terminal domain of ligase-like"/>
    <property type="match status" value="2"/>
</dbReference>
<feature type="domain" description="Carrier" evidence="5">
    <location>
        <begin position="956"/>
        <end position="1031"/>
    </location>
</feature>
<evidence type="ECO:0000313" key="7">
    <source>
        <dbReference type="Proteomes" id="UP001160130"/>
    </source>
</evidence>
<keyword evidence="7" id="KW-1185">Reference proteome</keyword>
<dbReference type="InterPro" id="IPR000873">
    <property type="entry name" value="AMP-dep_synth/lig_dom"/>
</dbReference>
<dbReference type="SMART" id="SM00823">
    <property type="entry name" value="PKS_PP"/>
    <property type="match status" value="5"/>
</dbReference>
<sequence>MQLDERSLPVTRAQLDIWLAQDLTHSGPEWQLGLFVRIAGTVERDALEWSIRRVMREVEPVRASFFEAGGQVFQRTLDYSDVELDFYDLTGSADPVREAGELATSIQRAPMSLAGPLFKFALFQTRTDQFFLIGCCHHIVLDGTGIAMVGERLASVYSATLAGAPILPSLFGSLSDLIAYESEYEASDDYLEDRAYWAGNLPPESEPQYRWLRPEGESGTYLPSAPVELDPEVLRRVDDLARSRNLPPSSVITAACALLVRGWQAEGSDVVLDFPVSRRVRPETKTLPGMLAGVVPLVLKTSPESSVASFCDYVDLRIREALEHQRFPVHALERKVNSRAAGQLANRVSVNFLPSTFALDFGGSAATASLANAGVVSGFGLFFAGSGEQLSLSTAGAGHPLSNLAVSELVERLQRLLVAMMADSSRPLPSMDVLDGRDCTRLFELGNRGMLAQPLAQVSIPVMFAAQVDRAPDAVAVSCDGRAMTYRELDEASNRLAHLLIGQGAGPGQCVALLFNRCAEAIVSIMAVLKTGAAYLPIDPAHPESRVEFMIADAAPVAVVSAAGLADRLARYDLTVIDVEDPRIDTCPRTRPPVPGADDIAYVIYTSGTTGVPKGVAIAHGNVTQLIGSLDGVLEPSGQVWSQWHSYSFDISGWEIFNALLRGAQLVVVPEDIARSPEDFHALLISEKVNVLGLTPTAVAALSPDGLDSVALLVGGEPCPIEVVDRWAPGRVMINQYGPTETTMWVALSAPLNKAETSGPSVVPIGSPLPGAALFVLDQWLRPVPAGVVGELYVAGRNVGVGYWRRGGLTASRFVACPFGGPGTRMYRTGDLVSWGADGQLRYSGRADEQVKIRGYRIELGEIQTALADLDGVEQAVVLAREDRPGDKRLVGYVTETVAGAVDPARVRAALAQRLPGYMVPAAVVVLEALPLTVNGKLDKRALPAPEYTDVEHYRAPATPTEEILAGIYAEVLGLDRVGVDDSFFDLGGDSLSAMRVIAEVNTTLDTDLAVRTLFDTPAVAELAPRIGAGSGAREPLISRARPERIPLSFAQQRLWFLNRFEGGVATYNMPTAFRINGELDVQALGAALDDVIARHESLRTVFVDVDGVPVQKVLPAQPGMWQCAGQTVVPVSEAGQESDVAAELAALAGYRFDLATEIPVRARIYSVGPEQHVLGIVVHHIAFDGWSLAPMVRDVGVAYTCRSVGRDPEWVPLPVQYADYTLWQQDRLGDESDPNSVIAGQLAYWRQELADLPEVASLPTDRPRPPVPSYRGDGVELRIDPRLWAGVKALAAEHHATVSMALQAVLAVALHREGVGEDVALGTPIAGRTDKALDDLVGFFVNTWVLRVGVNSALRFSDVLDQVRQKALDAYANQDVPFELLVEQLNPARATSHHPLFQVAMVFQNNALPAVSLDGMDVEQVPLSTRTAKFDLDFQIREVPSEDPAAPMASGELIYATDLFDRSSIERMVGRFGRVIEAVVADSSVLVGEVSLLDLDERDLLLHKWSGAGMSAPVGLADQLLATAVAADPDAVAVIDGTRQLSYRELDEASNRLARVLIAAGVGPERAVGVALDRSAELVTAWWAVLKAGGVYVPVDRAHPAERIAKVLDTVEAACVLTCDVDAVAGAGSRPVIRLDAVNLLEHRADPIIAADRLTPLGIDNAAYVIFTSGSTGTPKGVAVSHAGLLGVAAAYREPFGLGPDARVLNVSAPTFDASLLEWLWAVASGAALVVAPPDSYAGDALTEILQSQRVDAAFMTPTVLATLDRARLEGRLETLIIGGEVCPAELVAAWAPGRSMFNAYGPTETTVWATCTAVSPGHPVRIGAPIPGTCALVLDGRLHPAPVGVVGELYLAGQVLARGYAGRAELTADRFVASPFGRSGARMYRTGDLVRWTSAGTLQYLGRDDAQIKLRGQRLELGEIENTLLACPQVSRAAAAVHHSDTGIDHLVGYVALEHANTADREAEAVDQWQYVYDELYDAEPEVSEFGSDFRGWNSSYTGEPIPLDQMREWRSAAVDRILELRSRRVLEIGVGSGLILAQIAPACAEYWGTDFSAPTVARLRSAVAGEPWGDRVRLLAQPAHITEELPQGYFDTIIVNSVIQYFPSAAYLTEVIDKAVELLAPGGGLFIGDIRNHSLQGAFQTGIALARTGTGTGTDEIRQRVQHAVLGEHELLLSPEFFTTWAADHPAVGGVDIQVKRGESDNELTRYRYDVIIHKTPTQVCSLAGALTWGWADCAGLTGLRTELVSQRPVMVRVSAIPRAGVIADVTIEQSLAVGLPLAETLVHADAAAAAQGAVTPENLYRLGEAAGYRVAVTWGGQPGTVDAVFIAATDGAHVPALTDLYLAPIDARQRGGYANDTHTNAKIGAVRQWLAERLPEYMVPTQIMVLEEFPLTSSGKIDRKALPAPTFVAASFRAPQTPTEKTVAEVFTEVLGLGRVGLDDDFFALGGDSLIAIRVCARLQSALGRDVPVHYLFDAPKVGVLADYLDRHLGDAARPALTVQLHPAVVPLSYAQQRLWFLEQLQGPSPIYNMAVALRLTGHLDADALGLALADVVARQESLRTLFAAVDGVPRQVVMPVDQAEIGWQVVDAADWSVDRIEEAVGAAARHNFDLTSEIPLRAMLFRVAEDEHVLAAVVHHIAADGWSVAPLVADLGAAYAARCDGQAPDWGPLPVQYVDYTLWQQDWLGSESDPASVIAGQLAFWEQELAGLPERLELPTDRPYPPVADYRGASVAVDWPAELQRQVARVAREHSVTSFMVVQTALAVLLSQLSASSDVPVGIATAGRGDPALDELVGFFVNTLVLRVDVSGDPTVAELLGQVRSRSLAAFEHQDVPFEALVERLNPTRSLTHHPLVQVLVTWQNLPWNSSGPVAGLALGDVQASPLAAETKTARTDLVFSLAECFSETGDGAGIGGMVEFRTDVFDAASIETLVDRLQRVLVAMTADTAVRLSAVDVLDVAERVRLDGLGHRAVLTQSVVEESIAGLFAQQVARAPDAVAISFDGCSMSYRALDEASNRLAHLLVEYGAGAGECVALLLNRSAQAIVAVLAVLKAGAAYLPMDPAVPDARIEFMLADATPVAVLTSGGLAERLRGCGVPVVDVADPGIQVQPATPLPMPAPDDLAHLIYTSGTTGVPKGVAVTHQNVTRLFDGLDVGVAMGPEQVWAQCASLAFDYSVWEIWGALLHGGRLVVVPEEVTRSPQDLHALLVEQRVSVLSQTPSAVGMLPSEGLESAALMVAAEPCPPDVVDRWSAGRAMINGYGPTETTVYATISAPLKKAAAGGASVVPIGFPVPGAALFVLDQWLHPVPDGVVGELYVAGRGVGVGYVRRAGLTGSRFVPCPFGAPGARMYRTGDLVSWGADGQLRYAGRADEQVKIRGYRIELGEIQTVLAGLAGVQQAVVIAREDRPGDKRLVGYITGSADPEWVRAVLAERLPAYMVPAAVVVLEALPLTVNGKLDKRALPAPEYTDGDRYRAPTSALEEVLAGIYAQVLGLDRVGVDDSFFDLGGDSLSAMRVIAEINTSLDADLVVRTLFDAPTVAQLAPRVDAGSGGRDPLTPQQRPAVIPLSYAQQRLWFLEQLQGPSPIYNMAVALRLDGQLDVDALGQALTDVVDRHESLRTVYRAVEGIPQQIVVPAEQADLDWENIDASEWPAAQLEQAAAVAARHSFDLAAEIPLRATLFRVSEDAHVLVAVVHHIAADGWSITPLVADLGTAYASRCAGRPPKWAQLPVQYVDYTLWQQDWLGSESDPDSVIATQLAYWEDTLAGLPERLQLPTDRPYPPVADYRGAGVAVEWPAQLQQQVARVAREHNVTSFMVVQTALAVLLAQLSVSSDVAVGIATAGRSDPALDELVGFFVNTLVLRVDLSGDPTVAELLTQVRQRGLAALEHQDVPFEVLVERLKPARSLTHHPLVQVMLSWQNFGADPASELALGDVQVTPLPSETRTARMDLVFSLTERFSGSGAPAGISGLVEFRTDVFDAASIETLVDRLQRVLLAMTADPSRLLSSVDLLDAAERVRLDGLGHRAVLAEPVVEVSIPELFGWQVTRAPDALAVCFEGRSWSYRELDEASNRLAHLLVDCGAGPGRCVALLLNRSAQAIVSILAVLKTGAAYVPIDPAHPDARIEFMLTDAAPVAAVTTTTLAGRLAGRGATVVEVDDPRIDAYPVTGLPAPAPDDVSHIIYTSGTTGVPKGVAVTHQNVTRLFDGLDVGVAMGPGQVWAQCSSLAFDYSVWEIWGALLHGGRLVVVPESVTRSAQELQQLLIDEHVSVLSQTPSAVAMLSVQGLESTALMVAAEACPAEVVDQWAPGRVMINGYGPTETTVYATISAPLKKAAAGGASVVPIGFPVPGAALFVLDQWLHPVPHGVMGELYVAGRGVGVGYVRRGGLTASRFLACPFGTPGIRMYRTGDLVSWGADGQLRYLGRADEQVKIRGYRIELGEIQTVLAGLAGVQQAVVIAREDRPGDKRLVGYITGSADPAWVRTVLSERLPAYMVPAVVVLEALPLTVNGKLDKRALPTPEYTDGDRYRAPTSALEEVLAGIYAQVLGLDRVGVDDSFFDLGGDSLSAMRLIAAVNAGLDAELAVRTLFDAPTVAQLAPRVDAGSGGRAPLTPQQRPDVIPLSYAQQRLWFLNRFEGGVATYNMPVAFRINGELDVQALGAALDDVIARHESLRTVFLDVDGVPLQKVLPAQAGMWRHGGSAVTSVPQAGQESDVAGELVALAGYRFDLAAEIPIRAQIYEVGPQQYVLGIVLHHIVFDGWSMAPMVRDVAEAYQARLHHRAPDWAPLPVQYADYTLWQRAHLGDLADTDSRIAGQLAYWRQELADLPEVVSLPTDRPRPPVPSYRGDVVELRIAPQLWAGIKAIAAAHHATASMVLQAVTAVVLHRAGVGEDVALGTPIAGRMDAALDDLVGFFVNTWVLRVAVNSALRFSDVVGLVRQKALDAYSHQDVPFELLVEKLNPARSTSHHPLFQVAMIFQNNVLPEVSLDGADIEPVSVLTRTAKFDLDIDIREVPGQDPTTPMATGVLTYATDLFERSSIERLVEWFGRMVEAVVADSSVVVGEVGLLDPGERDMLLHNWSGIGADAPVGLGPQLLAAAVAAGPDAAAVIDGARQLSYRDLDEASNRLARVLIAAGVGPERAVGVAMGRSAELVIAWWAVLKAGGVYVPVDRTHPEERIAKILATVEAACVLTCGTDDLAGAGARPVLRLDELDMSRWSADPITDTERLAVVTADDAAYVIFTSGSTGTPKGVAVSHAGLLGVAAAQRDLFGLSTRSRVLMVAAPTFDASVFEVIWAVGSASAAVIAPPDSYAGEALTALVQDQQVDAAVLTPTVLATLDQGTLAGRLETLLTAGEACPAELVSAWAPGRAMFNAYGPTEATIWSTCTAPLSAGRPVDIGAPIPGVCALVLDTRLNPVPVGVVGELYLAGPAVARGYVDRPELTADRFVANPFGSLPAAGTRMYRTGDLVRWTSAGTLQYLGRADAQVKLRGQRLELGEIENTLLACPQVSRAAAAVYRRDTADHLVAYVALEHTSTADHDVEVVDQWQQMYDELYDAEVEAPEFGSDFRGWNSSYTGEPIPLQQMQEWRSATVDRILALRPRRALEIGAGSGLVLTQVAPHCERYVGTDMSAVAVETLARTLEQLQIPWRDRVQLLAQPAHITEALPQGYFDTIILNSVIQYFPNAGYLTEVIDTAIELLTPGGRLFLGDVRNHSLQGAFQTGVALARSGTGNGTDDLRQWVQRAVLGDPELLLSPEFFTTWAADHPSVGGVDIQVKRGESDNELTRYRYDVVIHKTPTQVRSLADTPNWAWTDCAGLSGLHTELTSQRPGMVRVSAIPRTGVIADVNTERDLAAGLPLAMPSVDAPTAADTATPEQLYRLGEATGYRVAVTWGAQSGTVDAVFIALTDEGHRSGLTDLYLPSVGNRQRSSYANDPDANSKVNVVRQWLAERLPEYMVPTQIMVLEEFPLTSSGKTDRKALPEPVFATVAFRAPQTPVEKAISHAFAEVLGLEQVGLDDNFFALGGDSLTATRVGARLQSALGREVPVRYLFDAPTAGELAEYLELHQSDGACPPLRVMPRPQQIPLSYAQQRLWFFEQLQGPSPVYNMAVALRLSGSLDADAFGQALADVVGRHESLRTLFTLSGGEPQQLVVPPEQVHLCWQVIDTAGWSADRLEQAIGAVARYPFDLATEIPLRATLFRVGEDEHVLAAVVHHIAADGWSVTPLVADLGAAYASRRVGRAPGWAPLPVQYADYALWQREHLGDLTDPGSRIAGQLNYWQDALAGLPERLQLPTDRPYPPVADYRGASVAVDWPARLQQRVAQVAREHNATSFMVVQAALALLLSKLGASSDVAVGITVAGRNDPALDDLVGFFVNTLVLRVDLAGDPTLAELLEQVRQRGLAAFDHQDVPFELVVDRLNPTRSLTHHPLVQVILSWQNLSWQHSSDPAGGLVLGDVRVTPMSAATQTARTDLTFALGERWSETGEPAGIGGTVEFRTDVFDTNGVERLIERLRRVLEAMTAEAEGPS</sequence>
<dbReference type="Proteomes" id="UP001160130">
    <property type="component" value="Unassembled WGS sequence"/>
</dbReference>
<protein>
    <submittedName>
        <fullName evidence="6">Amino acid adenylation domain-containing protein</fullName>
    </submittedName>
</protein>
<feature type="domain" description="Carrier" evidence="5">
    <location>
        <begin position="2418"/>
        <end position="2493"/>
    </location>
</feature>
<feature type="domain" description="Carrier" evidence="5">
    <location>
        <begin position="3479"/>
        <end position="3554"/>
    </location>
</feature>
<dbReference type="Pfam" id="PF00501">
    <property type="entry name" value="AMP-binding"/>
    <property type="match status" value="5"/>
</dbReference>
<dbReference type="RefSeq" id="WP_372517112.1">
    <property type="nucleotide sequence ID" value="NZ_JARXVE010000004.1"/>
</dbReference>
<dbReference type="PROSITE" id="PS50075">
    <property type="entry name" value="CARRIER"/>
    <property type="match status" value="5"/>
</dbReference>
<dbReference type="Gene3D" id="3.30.559.10">
    <property type="entry name" value="Chloramphenicol acetyltransferase-like domain"/>
    <property type="match status" value="6"/>
</dbReference>
<proteinExistence type="predicted"/>
<dbReference type="Pfam" id="PF00668">
    <property type="entry name" value="Condensation"/>
    <property type="match status" value="6"/>
</dbReference>
<dbReference type="InterPro" id="IPR045851">
    <property type="entry name" value="AMP-bd_C_sf"/>
</dbReference>
<organism evidence="6 7">
    <name type="scientific">Mycolicibacterium frederiksbergense</name>
    <dbReference type="NCBI Taxonomy" id="117567"/>
    <lineage>
        <taxon>Bacteria</taxon>
        <taxon>Bacillati</taxon>
        <taxon>Actinomycetota</taxon>
        <taxon>Actinomycetes</taxon>
        <taxon>Mycobacteriales</taxon>
        <taxon>Mycobacteriaceae</taxon>
        <taxon>Mycolicibacterium</taxon>
    </lineage>
</organism>
<dbReference type="InterPro" id="IPR020845">
    <property type="entry name" value="AMP-binding_CS"/>
</dbReference>
<dbReference type="InterPro" id="IPR036736">
    <property type="entry name" value="ACP-like_sf"/>
</dbReference>
<keyword evidence="4" id="KW-0677">Repeat</keyword>
<evidence type="ECO:0000259" key="5">
    <source>
        <dbReference type="PROSITE" id="PS50075"/>
    </source>
</evidence>
<dbReference type="SUPFAM" id="SSF53335">
    <property type="entry name" value="S-adenosyl-L-methionine-dependent methyltransferases"/>
    <property type="match status" value="2"/>
</dbReference>
<dbReference type="InterPro" id="IPR042099">
    <property type="entry name" value="ANL_N_sf"/>
</dbReference>
<keyword evidence="3" id="KW-0597">Phosphoprotein</keyword>
<dbReference type="InterPro" id="IPR013217">
    <property type="entry name" value="Methyltransf_12"/>
</dbReference>
<dbReference type="PROSITE" id="PS00012">
    <property type="entry name" value="PHOSPHOPANTETHEINE"/>
    <property type="match status" value="5"/>
</dbReference>
<comment type="cofactor">
    <cofactor evidence="1">
        <name>pantetheine 4'-phosphate</name>
        <dbReference type="ChEBI" id="CHEBI:47942"/>
    </cofactor>
</comment>
<dbReference type="SMART" id="SM01294">
    <property type="entry name" value="PKS_PP_betabranch"/>
    <property type="match status" value="1"/>
</dbReference>
<dbReference type="Gene3D" id="3.40.50.150">
    <property type="entry name" value="Vaccinia Virus protein VP39"/>
    <property type="match status" value="2"/>
</dbReference>
<dbReference type="Gene3D" id="3.40.50.980">
    <property type="match status" value="6"/>
</dbReference>
<feature type="domain" description="Carrier" evidence="5">
    <location>
        <begin position="5998"/>
        <end position="6073"/>
    </location>
</feature>
<comment type="caution">
    <text evidence="6">The sequence shown here is derived from an EMBL/GenBank/DDBJ whole genome shotgun (WGS) entry which is preliminary data.</text>
</comment>
<dbReference type="InterPro" id="IPR020806">
    <property type="entry name" value="PKS_PP-bd"/>
</dbReference>
<dbReference type="Pfam" id="PF13193">
    <property type="entry name" value="AMP-binding_C"/>
    <property type="match status" value="3"/>
</dbReference>
<dbReference type="CDD" id="cd02440">
    <property type="entry name" value="AdoMet_MTases"/>
    <property type="match status" value="2"/>
</dbReference>
<dbReference type="CDD" id="cd19540">
    <property type="entry name" value="LCL_NRPS-like"/>
    <property type="match status" value="5"/>
</dbReference>
<dbReference type="InterPro" id="IPR023213">
    <property type="entry name" value="CAT-like_dom_sf"/>
</dbReference>
<dbReference type="InterPro" id="IPR006162">
    <property type="entry name" value="Ppantetheine_attach_site"/>
</dbReference>
<dbReference type="Pfam" id="PF00550">
    <property type="entry name" value="PP-binding"/>
    <property type="match status" value="5"/>
</dbReference>
<dbReference type="EMBL" id="JARXVE010000004">
    <property type="protein sequence ID" value="MDH6196198.1"/>
    <property type="molecule type" value="Genomic_DNA"/>
</dbReference>
<dbReference type="PROSITE" id="PS00455">
    <property type="entry name" value="AMP_BINDING"/>
    <property type="match status" value="5"/>
</dbReference>
<feature type="domain" description="Carrier" evidence="5">
    <location>
        <begin position="4534"/>
        <end position="4609"/>
    </location>
</feature>
<dbReference type="Gene3D" id="3.30.559.30">
    <property type="entry name" value="Nonribosomal peptide synthetase, condensation domain"/>
    <property type="match status" value="6"/>
</dbReference>
<name>A0ABT6KZR4_9MYCO</name>
<reference evidence="6 7" key="1">
    <citation type="submission" date="2023-04" db="EMBL/GenBank/DDBJ databases">
        <title>Forest soil microbial communities from Buena Vista Peninsula, Colon Province, Panama.</title>
        <authorList>
            <person name="Bouskill N."/>
        </authorList>
    </citation>
    <scope>NUCLEOTIDE SEQUENCE [LARGE SCALE GENOMIC DNA]</scope>
    <source>
        <strain evidence="6 7">AC80</strain>
    </source>
</reference>
<dbReference type="Pfam" id="PF08242">
    <property type="entry name" value="Methyltransf_12"/>
    <property type="match status" value="2"/>
</dbReference>
<evidence type="ECO:0000256" key="2">
    <source>
        <dbReference type="ARBA" id="ARBA00022450"/>
    </source>
</evidence>
<dbReference type="InterPro" id="IPR010071">
    <property type="entry name" value="AA_adenyl_dom"/>
</dbReference>
<dbReference type="Gene3D" id="3.30.300.30">
    <property type="match status" value="7"/>
</dbReference>
<dbReference type="InterPro" id="IPR001242">
    <property type="entry name" value="Condensation_dom"/>
</dbReference>
<dbReference type="NCBIfam" id="TIGR01733">
    <property type="entry name" value="AA-adenyl-dom"/>
    <property type="match status" value="5"/>
</dbReference>
<dbReference type="PANTHER" id="PTHR45527:SF1">
    <property type="entry name" value="FATTY ACID SYNTHASE"/>
    <property type="match status" value="1"/>
</dbReference>
<dbReference type="Gene3D" id="2.30.38.10">
    <property type="entry name" value="Luciferase, Domain 3"/>
    <property type="match status" value="3"/>
</dbReference>
<keyword evidence="2" id="KW-0596">Phosphopantetheine</keyword>
<dbReference type="PANTHER" id="PTHR45527">
    <property type="entry name" value="NONRIBOSOMAL PEPTIDE SYNTHETASE"/>
    <property type="match status" value="1"/>
</dbReference>
<dbReference type="InterPro" id="IPR009081">
    <property type="entry name" value="PP-bd_ACP"/>
</dbReference>
<dbReference type="NCBIfam" id="NF003417">
    <property type="entry name" value="PRK04813.1"/>
    <property type="match status" value="7"/>
</dbReference>
<accession>A0ABT6KZR4</accession>
<dbReference type="InterPro" id="IPR025110">
    <property type="entry name" value="AMP-bd_C"/>
</dbReference>
<dbReference type="SUPFAM" id="SSF47336">
    <property type="entry name" value="ACP-like"/>
    <property type="match status" value="5"/>
</dbReference>
<evidence type="ECO:0000256" key="1">
    <source>
        <dbReference type="ARBA" id="ARBA00001957"/>
    </source>
</evidence>
<gene>
    <name evidence="6" type="ORF">M2272_002841</name>
</gene>
<dbReference type="SUPFAM" id="SSF52777">
    <property type="entry name" value="CoA-dependent acyltransferases"/>
    <property type="match status" value="12"/>
</dbReference>